<gene>
    <name evidence="1" type="ORF">UR38_C0001G0077</name>
</gene>
<proteinExistence type="predicted"/>
<dbReference type="AlphaFoldDB" id="A0A0G0AAG1"/>
<protein>
    <submittedName>
        <fullName evidence="1">Uncharacterized protein</fullName>
    </submittedName>
</protein>
<organism evidence="1 2">
    <name type="scientific">Candidatus Woesebacteria bacterium GW2011_GWA2_33_28</name>
    <dbReference type="NCBI Taxonomy" id="1618561"/>
    <lineage>
        <taxon>Bacteria</taxon>
        <taxon>Candidatus Woeseibacteriota</taxon>
    </lineage>
</organism>
<evidence type="ECO:0000313" key="1">
    <source>
        <dbReference type="EMBL" id="KKP48281.1"/>
    </source>
</evidence>
<dbReference type="EMBL" id="LBOZ01000001">
    <property type="protein sequence ID" value="KKP48281.1"/>
    <property type="molecule type" value="Genomic_DNA"/>
</dbReference>
<reference evidence="1 2" key="1">
    <citation type="journal article" date="2015" name="Nature">
        <title>rRNA introns, odd ribosomes, and small enigmatic genomes across a large radiation of phyla.</title>
        <authorList>
            <person name="Brown C.T."/>
            <person name="Hug L.A."/>
            <person name="Thomas B.C."/>
            <person name="Sharon I."/>
            <person name="Castelle C.J."/>
            <person name="Singh A."/>
            <person name="Wilkins M.J."/>
            <person name="Williams K.H."/>
            <person name="Banfield J.F."/>
        </authorList>
    </citation>
    <scope>NUCLEOTIDE SEQUENCE [LARGE SCALE GENOMIC DNA]</scope>
</reference>
<evidence type="ECO:0000313" key="2">
    <source>
        <dbReference type="Proteomes" id="UP000033995"/>
    </source>
</evidence>
<dbReference type="Proteomes" id="UP000033995">
    <property type="component" value="Unassembled WGS sequence"/>
</dbReference>
<sequence>MNNKAKPEKINSVFKLGGRKVSVKDFSGFNERTVKDFEKALRILSVKKVFPQPNFIINE</sequence>
<comment type="caution">
    <text evidence="1">The sequence shown here is derived from an EMBL/GenBank/DDBJ whole genome shotgun (WGS) entry which is preliminary data.</text>
</comment>
<accession>A0A0G0AAG1</accession>
<name>A0A0G0AAG1_9BACT</name>